<dbReference type="InterPro" id="IPR003787">
    <property type="entry name" value="Sulphur_relay_DsrE/F-like"/>
</dbReference>
<proteinExistence type="predicted"/>
<name>A0A1H3XCY3_9GAMM</name>
<keyword evidence="3" id="KW-1185">Reference proteome</keyword>
<evidence type="ECO:0000256" key="1">
    <source>
        <dbReference type="SAM" id="SignalP"/>
    </source>
</evidence>
<organism evidence="2 3">
    <name type="scientific">Thiothrix caldifontis</name>
    <dbReference type="NCBI Taxonomy" id="525918"/>
    <lineage>
        <taxon>Bacteria</taxon>
        <taxon>Pseudomonadati</taxon>
        <taxon>Pseudomonadota</taxon>
        <taxon>Gammaproteobacteria</taxon>
        <taxon>Thiotrichales</taxon>
        <taxon>Thiotrichaceae</taxon>
        <taxon>Thiothrix</taxon>
    </lineage>
</organism>
<dbReference type="InterPro" id="IPR027396">
    <property type="entry name" value="DsrEFH-like"/>
</dbReference>
<dbReference type="Pfam" id="PF02635">
    <property type="entry name" value="DsrE"/>
    <property type="match status" value="1"/>
</dbReference>
<feature type="chain" id="PRO_5011771052" evidence="1">
    <location>
        <begin position="23"/>
        <end position="191"/>
    </location>
</feature>
<dbReference type="SUPFAM" id="SSF75169">
    <property type="entry name" value="DsrEFH-like"/>
    <property type="match status" value="1"/>
</dbReference>
<evidence type="ECO:0000313" key="2">
    <source>
        <dbReference type="EMBL" id="SDZ96398.1"/>
    </source>
</evidence>
<dbReference type="RefSeq" id="WP_093065331.1">
    <property type="nucleotide sequence ID" value="NZ_FNQP01000003.1"/>
</dbReference>
<sequence>MLKPIILGLLMTASSVAGLALADDAKPAEAKTEAAAAPAADAKPADAKFDPGVPAPKVADDYYAGAEKVVVHVTMEGDEKKYLGVLGNISNYIKALDQTGKKTDAIIVMNGDGLGLLTTAKQVEMNADAKLPAKIAELKEKGVKFQVCYNTLTGRKIKFEDLYDAKAEDVIPSGVAEAGRLQSQGYQLLKP</sequence>
<dbReference type="Gene3D" id="3.40.1260.10">
    <property type="entry name" value="DsrEFH-like"/>
    <property type="match status" value="1"/>
</dbReference>
<feature type="signal peptide" evidence="1">
    <location>
        <begin position="1"/>
        <end position="22"/>
    </location>
</feature>
<reference evidence="2 3" key="1">
    <citation type="submission" date="2016-10" db="EMBL/GenBank/DDBJ databases">
        <authorList>
            <person name="de Groot N.N."/>
        </authorList>
    </citation>
    <scope>NUCLEOTIDE SEQUENCE [LARGE SCALE GENOMIC DNA]</scope>
    <source>
        <strain evidence="2 3">DSM 21228</strain>
    </source>
</reference>
<dbReference type="EMBL" id="FNQP01000003">
    <property type="protein sequence ID" value="SDZ96398.1"/>
    <property type="molecule type" value="Genomic_DNA"/>
</dbReference>
<dbReference type="STRING" id="525918.SAMN05660964_00635"/>
<dbReference type="OrthoDB" id="14053at2"/>
<dbReference type="PANTHER" id="PTHR37691:SF1">
    <property type="entry name" value="BLR3518 PROTEIN"/>
    <property type="match status" value="1"/>
</dbReference>
<dbReference type="PANTHER" id="PTHR37691">
    <property type="entry name" value="BLR3518 PROTEIN"/>
    <property type="match status" value="1"/>
</dbReference>
<accession>A0A1H3XCY3</accession>
<dbReference type="AlphaFoldDB" id="A0A1H3XCY3"/>
<evidence type="ECO:0000313" key="3">
    <source>
        <dbReference type="Proteomes" id="UP000199397"/>
    </source>
</evidence>
<gene>
    <name evidence="2" type="ORF">SAMN05660964_00635</name>
</gene>
<keyword evidence="1" id="KW-0732">Signal</keyword>
<dbReference type="Proteomes" id="UP000199397">
    <property type="component" value="Unassembled WGS sequence"/>
</dbReference>
<protein>
    <submittedName>
        <fullName evidence="2">DsrE/DsrF-like family protein</fullName>
    </submittedName>
</protein>